<keyword evidence="3" id="KW-0233">DNA recombination</keyword>
<dbReference type="InterPro" id="IPR050639">
    <property type="entry name" value="SSR_resolvase"/>
</dbReference>
<dbReference type="InterPro" id="IPR038109">
    <property type="entry name" value="DNA_bind_recomb_sf"/>
</dbReference>
<dbReference type="GO" id="GO:0000150">
    <property type="term" value="F:DNA strand exchange activity"/>
    <property type="evidence" value="ECO:0007669"/>
    <property type="project" value="InterPro"/>
</dbReference>
<gene>
    <name evidence="9" type="ORF">EV209_1651</name>
</gene>
<feature type="domain" description="Resolvase/invertase-type recombinase catalytic" evidence="7">
    <location>
        <begin position="4"/>
        <end position="154"/>
    </location>
</feature>
<dbReference type="Pfam" id="PF07508">
    <property type="entry name" value="Recombinase"/>
    <property type="match status" value="1"/>
</dbReference>
<dbReference type="Proteomes" id="UP000292927">
    <property type="component" value="Unassembled WGS sequence"/>
</dbReference>
<dbReference type="RefSeq" id="WP_130434878.1">
    <property type="nucleotide sequence ID" value="NZ_SGXF01000002.1"/>
</dbReference>
<dbReference type="AlphaFoldDB" id="A0A4Q7PM52"/>
<feature type="domain" description="Recombinase" evidence="8">
    <location>
        <begin position="161"/>
        <end position="272"/>
    </location>
</feature>
<evidence type="ECO:0000256" key="6">
    <source>
        <dbReference type="SAM" id="Coils"/>
    </source>
</evidence>
<evidence type="ECO:0000259" key="8">
    <source>
        <dbReference type="PROSITE" id="PS51737"/>
    </source>
</evidence>
<dbReference type="Gene3D" id="3.40.50.1390">
    <property type="entry name" value="Resolvase, N-terminal catalytic domain"/>
    <property type="match status" value="1"/>
</dbReference>
<keyword evidence="10" id="KW-1185">Reference proteome</keyword>
<evidence type="ECO:0000313" key="10">
    <source>
        <dbReference type="Proteomes" id="UP000292927"/>
    </source>
</evidence>
<accession>A0A4Q7PM52</accession>
<dbReference type="GO" id="GO:0015074">
    <property type="term" value="P:DNA integration"/>
    <property type="evidence" value="ECO:0007669"/>
    <property type="project" value="UniProtKB-KW"/>
</dbReference>
<dbReference type="InterPro" id="IPR036162">
    <property type="entry name" value="Resolvase-like_N_sf"/>
</dbReference>
<dbReference type="InterPro" id="IPR011109">
    <property type="entry name" value="DNA_bind_recombinase_dom"/>
</dbReference>
<keyword evidence="6" id="KW-0175">Coiled coil</keyword>
<sequence>MIQRAALYIRVSTDKQEDLSPDAQRRLLIDYADKHEIAIEEDYIFLENGISGKKAEKRPQFQRMIAAAKQKPRPFDVILVWKFSRFARNQEESIVYKSMLRKKCGIDIVSISEPIIDGPFGSLIERIIEWMDEYYSIRLSGEVMRGMTENAMRGNIQWVLPFGYCTDANNQPVPVPEEAKIVQEIFSRFVSGESMYGISKDIAQRGILTKRKKPFTKNMVKYILKNETYIGTYIWNKPSGDKTIRIEKAFEPIISSDLFDTAHEKLKKLATGPQIRPSETYGHWLSGLLKCSNCGGTLVVHHNIIAGKRYGSFQCNNYCKSNCDISHSISTAKAEAALFDSLQNIIDTGFVSFQRVSSNSSRDTFANLQMQIKQIEAKEKRARDAYLAGIDSIEDYKASKKQLEEEKMKIKKQVDKISTPDPEVDKKEMLKRIYDINTFLRCENVSIPEKSNAVRSIIQKIVYDKSNKELIFYYYLAK</sequence>
<feature type="active site" description="O-(5'-phospho-DNA)-serine intermediate" evidence="4 5">
    <location>
        <position position="12"/>
    </location>
</feature>
<dbReference type="Pfam" id="PF13408">
    <property type="entry name" value="Zn_ribbon_recom"/>
    <property type="match status" value="1"/>
</dbReference>
<organism evidence="9 10">
    <name type="scientific">Cuneatibacter caecimuris</name>
    <dbReference type="NCBI Taxonomy" id="1796618"/>
    <lineage>
        <taxon>Bacteria</taxon>
        <taxon>Bacillati</taxon>
        <taxon>Bacillota</taxon>
        <taxon>Clostridia</taxon>
        <taxon>Lachnospirales</taxon>
        <taxon>Lachnospiraceae</taxon>
        <taxon>Cuneatibacter</taxon>
    </lineage>
</organism>
<dbReference type="OrthoDB" id="9781670at2"/>
<evidence type="ECO:0000256" key="5">
    <source>
        <dbReference type="PROSITE-ProRule" id="PRU10137"/>
    </source>
</evidence>
<evidence type="ECO:0000259" key="7">
    <source>
        <dbReference type="PROSITE" id="PS51736"/>
    </source>
</evidence>
<proteinExistence type="predicted"/>
<feature type="coiled-coil region" evidence="6">
    <location>
        <begin position="365"/>
        <end position="416"/>
    </location>
</feature>
<keyword evidence="2" id="KW-0238">DNA-binding</keyword>
<evidence type="ECO:0000313" key="9">
    <source>
        <dbReference type="EMBL" id="RZT01208.1"/>
    </source>
</evidence>
<dbReference type="SMART" id="SM00857">
    <property type="entry name" value="Resolvase"/>
    <property type="match status" value="1"/>
</dbReference>
<dbReference type="Pfam" id="PF00239">
    <property type="entry name" value="Resolvase"/>
    <property type="match status" value="1"/>
</dbReference>
<dbReference type="GO" id="GO:0003677">
    <property type="term" value="F:DNA binding"/>
    <property type="evidence" value="ECO:0007669"/>
    <property type="project" value="UniProtKB-KW"/>
</dbReference>
<dbReference type="InterPro" id="IPR006119">
    <property type="entry name" value="Resolv_N"/>
</dbReference>
<reference evidence="9 10" key="1">
    <citation type="submission" date="2019-02" db="EMBL/GenBank/DDBJ databases">
        <title>Genomic Encyclopedia of Type Strains, Phase IV (KMG-IV): sequencing the most valuable type-strain genomes for metagenomic binning, comparative biology and taxonomic classification.</title>
        <authorList>
            <person name="Goeker M."/>
        </authorList>
    </citation>
    <scope>NUCLEOTIDE SEQUENCE [LARGE SCALE GENOMIC DNA]</scope>
    <source>
        <strain evidence="9 10">DSM 29486</strain>
    </source>
</reference>
<dbReference type="CDD" id="cd00338">
    <property type="entry name" value="Ser_Recombinase"/>
    <property type="match status" value="1"/>
</dbReference>
<dbReference type="PROSITE" id="PS51736">
    <property type="entry name" value="RECOMBINASES_3"/>
    <property type="match status" value="1"/>
</dbReference>
<evidence type="ECO:0000256" key="4">
    <source>
        <dbReference type="PIRSR" id="PIRSR606118-50"/>
    </source>
</evidence>
<dbReference type="SUPFAM" id="SSF53041">
    <property type="entry name" value="Resolvase-like"/>
    <property type="match status" value="1"/>
</dbReference>
<dbReference type="EMBL" id="SGXF01000002">
    <property type="protein sequence ID" value="RZT01208.1"/>
    <property type="molecule type" value="Genomic_DNA"/>
</dbReference>
<evidence type="ECO:0000256" key="2">
    <source>
        <dbReference type="ARBA" id="ARBA00023125"/>
    </source>
</evidence>
<protein>
    <submittedName>
        <fullName evidence="9">DNA invertase Pin-like site-specific DNA recombinase</fullName>
    </submittedName>
</protein>
<evidence type="ECO:0000256" key="3">
    <source>
        <dbReference type="ARBA" id="ARBA00023172"/>
    </source>
</evidence>
<dbReference type="InterPro" id="IPR025827">
    <property type="entry name" value="Zn_ribbon_recom_dom"/>
</dbReference>
<comment type="caution">
    <text evidence="9">The sequence shown here is derived from an EMBL/GenBank/DDBJ whole genome shotgun (WGS) entry which is preliminary data.</text>
</comment>
<name>A0A4Q7PM52_9FIRM</name>
<keyword evidence="1" id="KW-0229">DNA integration</keyword>
<dbReference type="PROSITE" id="PS51737">
    <property type="entry name" value="RECOMBINASE_DNA_BIND"/>
    <property type="match status" value="1"/>
</dbReference>
<dbReference type="InterPro" id="IPR006118">
    <property type="entry name" value="Recombinase_CS"/>
</dbReference>
<evidence type="ECO:0000256" key="1">
    <source>
        <dbReference type="ARBA" id="ARBA00022908"/>
    </source>
</evidence>
<dbReference type="PANTHER" id="PTHR30461">
    <property type="entry name" value="DNA-INVERTASE FROM LAMBDOID PROPHAGE"/>
    <property type="match status" value="1"/>
</dbReference>
<dbReference type="PROSITE" id="PS00397">
    <property type="entry name" value="RECOMBINASES_1"/>
    <property type="match status" value="1"/>
</dbReference>
<dbReference type="PANTHER" id="PTHR30461:SF23">
    <property type="entry name" value="DNA RECOMBINASE-RELATED"/>
    <property type="match status" value="1"/>
</dbReference>
<dbReference type="Gene3D" id="3.90.1750.20">
    <property type="entry name" value="Putative Large Serine Recombinase, Chain B, Domain 2"/>
    <property type="match status" value="1"/>
</dbReference>